<dbReference type="GO" id="GO:0032259">
    <property type="term" value="P:methylation"/>
    <property type="evidence" value="ECO:0007669"/>
    <property type="project" value="UniProtKB-KW"/>
</dbReference>
<dbReference type="PANTHER" id="PTHR23290:SF0">
    <property type="entry name" value="RRNA N6-ADENOSINE-METHYLTRANSFERASE METTL5"/>
    <property type="match status" value="1"/>
</dbReference>
<dbReference type="RefSeq" id="WP_007693529.1">
    <property type="nucleotide sequence ID" value="NZ_AOMB01000031.1"/>
</dbReference>
<dbReference type="eggNOG" id="arCOG00910">
    <property type="taxonomic scope" value="Archaea"/>
</dbReference>
<keyword evidence="2" id="KW-0489">Methyltransferase</keyword>
<feature type="domain" description="Methyltransferase small" evidence="1">
    <location>
        <begin position="48"/>
        <end position="145"/>
    </location>
</feature>
<dbReference type="EMBL" id="AOMB01000031">
    <property type="protein sequence ID" value="EMA38097.1"/>
    <property type="molecule type" value="Genomic_DNA"/>
</dbReference>
<evidence type="ECO:0000313" key="3">
    <source>
        <dbReference type="Proteomes" id="UP000011566"/>
    </source>
</evidence>
<sequence>MSSVSALAQQLAVVAGFENPRVSLEQYRTPPELAARLVHDADLQGDIEDRLVVDLGTGTGMLALAAALRGPTGVVGLDIDRDPLRTAVENRRRVGTAADVSWVRADATDAPLAPSDRTTVVMNPPFGAQDDNAHADRAFLAAAARLGEVSYSVHNAGSQEFVESFAADNGGRVTRKFRAELDLPNRFAFHDEETRTIDAELFRIEWD</sequence>
<reference evidence="2 3" key="1">
    <citation type="journal article" date="2014" name="PLoS Genet.">
        <title>Phylogenetically driven sequencing of extremely halophilic archaea reveals strategies for static and dynamic osmo-response.</title>
        <authorList>
            <person name="Becker E.A."/>
            <person name="Seitzer P.M."/>
            <person name="Tritt A."/>
            <person name="Larsen D."/>
            <person name="Krusor M."/>
            <person name="Yao A.I."/>
            <person name="Wu D."/>
            <person name="Madern D."/>
            <person name="Eisen J.A."/>
            <person name="Darling A.E."/>
            <person name="Facciotti M.T."/>
        </authorList>
    </citation>
    <scope>NUCLEOTIDE SEQUENCE [LARGE SCALE GENOMIC DNA]</scope>
    <source>
        <strain evidence="2 3">100A6</strain>
    </source>
</reference>
<dbReference type="PATRIC" id="fig|1132509.6.peg.2307"/>
<dbReference type="AlphaFoldDB" id="M0LX02"/>
<dbReference type="CDD" id="cd02440">
    <property type="entry name" value="AdoMet_MTases"/>
    <property type="match status" value="1"/>
</dbReference>
<accession>M0LX02</accession>
<dbReference type="Proteomes" id="UP000011566">
    <property type="component" value="Unassembled WGS sequence"/>
</dbReference>
<evidence type="ECO:0000313" key="2">
    <source>
        <dbReference type="EMBL" id="EMA38097.1"/>
    </source>
</evidence>
<dbReference type="Gene3D" id="3.40.50.150">
    <property type="entry name" value="Vaccinia Virus protein VP39"/>
    <property type="match status" value="1"/>
</dbReference>
<dbReference type="GO" id="GO:0008168">
    <property type="term" value="F:methyltransferase activity"/>
    <property type="evidence" value="ECO:0007669"/>
    <property type="project" value="UniProtKB-KW"/>
</dbReference>
<organism evidence="2 3">
    <name type="scientific">Halococcus hamelinensis 100A6</name>
    <dbReference type="NCBI Taxonomy" id="1132509"/>
    <lineage>
        <taxon>Archaea</taxon>
        <taxon>Methanobacteriati</taxon>
        <taxon>Methanobacteriota</taxon>
        <taxon>Stenosarchaea group</taxon>
        <taxon>Halobacteria</taxon>
        <taxon>Halobacteriales</taxon>
        <taxon>Halococcaceae</taxon>
        <taxon>Halococcus</taxon>
    </lineage>
</organism>
<dbReference type="PANTHER" id="PTHR23290">
    <property type="entry name" value="RRNA N6-ADENOSINE-METHYLTRANSFERASE METTL5"/>
    <property type="match status" value="1"/>
</dbReference>
<proteinExistence type="predicted"/>
<dbReference type="OrthoDB" id="31271at2157"/>
<evidence type="ECO:0000259" key="1">
    <source>
        <dbReference type="Pfam" id="PF05175"/>
    </source>
</evidence>
<dbReference type="InterPro" id="IPR007848">
    <property type="entry name" value="Small_mtfrase_dom"/>
</dbReference>
<comment type="caution">
    <text evidence="2">The sequence shown here is derived from an EMBL/GenBank/DDBJ whole genome shotgun (WGS) entry which is preliminary data.</text>
</comment>
<dbReference type="InterPro" id="IPR029063">
    <property type="entry name" value="SAM-dependent_MTases_sf"/>
</dbReference>
<name>M0LX02_9EURY</name>
<dbReference type="Pfam" id="PF05175">
    <property type="entry name" value="MTS"/>
    <property type="match status" value="1"/>
</dbReference>
<keyword evidence="3" id="KW-1185">Reference proteome</keyword>
<keyword evidence="2" id="KW-0808">Transferase</keyword>
<gene>
    <name evidence="2" type="ORF">C447_10220</name>
</gene>
<protein>
    <submittedName>
        <fullName evidence="2">Putative RNA methylase</fullName>
    </submittedName>
</protein>
<dbReference type="InterPro" id="IPR051720">
    <property type="entry name" value="rRNA_MeTrfase/Polyamine_Synth"/>
</dbReference>
<dbReference type="SUPFAM" id="SSF53335">
    <property type="entry name" value="S-adenosyl-L-methionine-dependent methyltransferases"/>
    <property type="match status" value="1"/>
</dbReference>